<reference evidence="1 2" key="1">
    <citation type="submission" date="2021-01" db="EMBL/GenBank/DDBJ databases">
        <title>Whole genome shotgun sequence of Plantactinospora mayteni NBRC 109088.</title>
        <authorList>
            <person name="Komaki H."/>
            <person name="Tamura T."/>
        </authorList>
    </citation>
    <scope>NUCLEOTIDE SEQUENCE [LARGE SCALE GENOMIC DNA]</scope>
    <source>
        <strain evidence="1 2">NBRC 109088</strain>
    </source>
</reference>
<comment type="caution">
    <text evidence="1">The sequence shown here is derived from an EMBL/GenBank/DDBJ whole genome shotgun (WGS) entry which is preliminary data.</text>
</comment>
<name>A0ABQ4EHK7_9ACTN</name>
<evidence type="ECO:0000313" key="2">
    <source>
        <dbReference type="Proteomes" id="UP000621500"/>
    </source>
</evidence>
<keyword evidence="2" id="KW-1185">Reference proteome</keyword>
<protein>
    <submittedName>
        <fullName evidence="1">Uncharacterized protein</fullName>
    </submittedName>
</protein>
<proteinExistence type="predicted"/>
<sequence length="127" mass="13938">MPVVEGEQALTLDEVVLPHVPFHSSFLPRGDRQPDPVRLTGEGCARQARTHDDGTCVRSVWTPVNVRDRRGPADPARCTMPVSVDLGPRVRSATGGVHLVSAMRPKRGRAFTLRLLIRHGKQFLDAG</sequence>
<gene>
    <name evidence="1" type="ORF">Pma05_07730</name>
</gene>
<organism evidence="1 2">
    <name type="scientific">Plantactinospora mayteni</name>
    <dbReference type="NCBI Taxonomy" id="566021"/>
    <lineage>
        <taxon>Bacteria</taxon>
        <taxon>Bacillati</taxon>
        <taxon>Actinomycetota</taxon>
        <taxon>Actinomycetes</taxon>
        <taxon>Micromonosporales</taxon>
        <taxon>Micromonosporaceae</taxon>
        <taxon>Plantactinospora</taxon>
    </lineage>
</organism>
<dbReference type="Proteomes" id="UP000621500">
    <property type="component" value="Unassembled WGS sequence"/>
</dbReference>
<dbReference type="EMBL" id="BONX01000004">
    <property type="protein sequence ID" value="GIG94200.1"/>
    <property type="molecule type" value="Genomic_DNA"/>
</dbReference>
<evidence type="ECO:0000313" key="1">
    <source>
        <dbReference type="EMBL" id="GIG94200.1"/>
    </source>
</evidence>
<accession>A0ABQ4EHK7</accession>